<comment type="similarity">
    <text evidence="1">Belongs to the HisA/HisF family.</text>
</comment>
<organism evidence="3">
    <name type="scientific">Ignisphaera aggregans</name>
    <dbReference type="NCBI Taxonomy" id="334771"/>
    <lineage>
        <taxon>Archaea</taxon>
        <taxon>Thermoproteota</taxon>
        <taxon>Thermoprotei</taxon>
        <taxon>Desulfurococcales</taxon>
        <taxon>Desulfurococcaceae</taxon>
        <taxon>Ignisphaera</taxon>
    </lineage>
</organism>
<sequence length="228" mass="25476">MIEKVKVIPVVDVMNGLAVHAIEGKRDMYRPIEGSIISSSPDPRDVLQGLHRYGFREVYIADLDAIMGRGDNTWVLDYAIRLGFKVIADIGRGGLEKTDSNSIRYVIGTEYISYPYEVKKLSNRIVSLDCHNLNTKFSDRYVEASLAAELLMRIGITELIVLDLTRVGSMRGPNLQLISSVREVYRGTIYVGGGIRGRSDIEELKRFDVDGVLLATAIHKGIILNVYL</sequence>
<dbReference type="EMBL" id="DTAI01000202">
    <property type="protein sequence ID" value="HGN37237.1"/>
    <property type="molecule type" value="Genomic_DNA"/>
</dbReference>
<dbReference type="InterPro" id="IPR013785">
    <property type="entry name" value="Aldolase_TIM"/>
</dbReference>
<keyword evidence="1" id="KW-0368">Histidine biosynthesis</keyword>
<name>A0A7J3JNU5_9CREN</name>
<dbReference type="AlphaFoldDB" id="A0A7J3JNU5"/>
<dbReference type="InterPro" id="IPR011060">
    <property type="entry name" value="RibuloseP-bd_barrel"/>
</dbReference>
<evidence type="ECO:0008006" key="4">
    <source>
        <dbReference type="Google" id="ProtNLM"/>
    </source>
</evidence>
<evidence type="ECO:0000313" key="2">
    <source>
        <dbReference type="EMBL" id="HGN37237.1"/>
    </source>
</evidence>
<proteinExistence type="inferred from homology"/>
<dbReference type="Gene3D" id="3.20.20.70">
    <property type="entry name" value="Aldolase class I"/>
    <property type="match status" value="1"/>
</dbReference>
<evidence type="ECO:0000313" key="3">
    <source>
        <dbReference type="EMBL" id="HGQ17437.1"/>
    </source>
</evidence>
<dbReference type="GO" id="GO:0000105">
    <property type="term" value="P:L-histidine biosynthetic process"/>
    <property type="evidence" value="ECO:0007669"/>
    <property type="project" value="UniProtKB-KW"/>
</dbReference>
<dbReference type="InterPro" id="IPR006062">
    <property type="entry name" value="His_biosynth"/>
</dbReference>
<comment type="caution">
    <text evidence="3">The sequence shown here is derived from an EMBL/GenBank/DDBJ whole genome shotgun (WGS) entry which is preliminary data.</text>
</comment>
<accession>A0A7J3JNU5</accession>
<protein>
    <recommendedName>
        <fullName evidence="4">HisA/HisF family protein</fullName>
    </recommendedName>
</protein>
<keyword evidence="1" id="KW-0028">Amino-acid biosynthesis</keyword>
<dbReference type="Pfam" id="PF00977">
    <property type="entry name" value="His_biosynth"/>
    <property type="match status" value="1"/>
</dbReference>
<dbReference type="SUPFAM" id="SSF51366">
    <property type="entry name" value="Ribulose-phoshate binding barrel"/>
    <property type="match status" value="1"/>
</dbReference>
<dbReference type="EMBL" id="DTBZ01000013">
    <property type="protein sequence ID" value="HGQ17437.1"/>
    <property type="molecule type" value="Genomic_DNA"/>
</dbReference>
<gene>
    <name evidence="2" type="ORF">ENT87_06790</name>
    <name evidence="3" type="ORF">ENU30_00440</name>
</gene>
<evidence type="ECO:0000256" key="1">
    <source>
        <dbReference type="RuleBase" id="RU003657"/>
    </source>
</evidence>
<reference evidence="3" key="1">
    <citation type="journal article" date="2020" name="mSystems">
        <title>Genome- and Community-Level Interaction Insights into Carbon Utilization and Element Cycling Functions of Hydrothermarchaeota in Hydrothermal Sediment.</title>
        <authorList>
            <person name="Zhou Z."/>
            <person name="Liu Y."/>
            <person name="Xu W."/>
            <person name="Pan J."/>
            <person name="Luo Z.H."/>
            <person name="Li M."/>
        </authorList>
    </citation>
    <scope>NUCLEOTIDE SEQUENCE [LARGE SCALE GENOMIC DNA]</scope>
    <source>
        <strain evidence="2">SpSt-618</strain>
        <strain evidence="3">SpSt-657</strain>
    </source>
</reference>